<dbReference type="EMBL" id="JAAIUW010000008">
    <property type="protein sequence ID" value="KAF7818866.1"/>
    <property type="molecule type" value="Genomic_DNA"/>
</dbReference>
<reference evidence="1" key="1">
    <citation type="submission" date="2020-09" db="EMBL/GenBank/DDBJ databases">
        <title>Genome-Enabled Discovery of Anthraquinone Biosynthesis in Senna tora.</title>
        <authorList>
            <person name="Kang S.-H."/>
            <person name="Pandey R.P."/>
            <person name="Lee C.-M."/>
            <person name="Sim J.-S."/>
            <person name="Jeong J.-T."/>
            <person name="Choi B.-S."/>
            <person name="Jung M."/>
            <person name="Ginzburg D."/>
            <person name="Zhao K."/>
            <person name="Won S.Y."/>
            <person name="Oh T.-J."/>
            <person name="Yu Y."/>
            <person name="Kim N.-H."/>
            <person name="Lee O.R."/>
            <person name="Lee T.-H."/>
            <person name="Bashyal P."/>
            <person name="Kim T.-S."/>
            <person name="Lee W.-H."/>
            <person name="Kawkins C."/>
            <person name="Kim C.-K."/>
            <person name="Kim J.S."/>
            <person name="Ahn B.O."/>
            <person name="Rhee S.Y."/>
            <person name="Sohng J.K."/>
        </authorList>
    </citation>
    <scope>NUCLEOTIDE SEQUENCE</scope>
    <source>
        <tissue evidence="1">Leaf</tissue>
    </source>
</reference>
<sequence>MKKRSGKANLTMTKILRLEKPAPRRKLSINYDVEAKSIIYDDGEEKAEEWPWPSP</sequence>
<dbReference type="Proteomes" id="UP000634136">
    <property type="component" value="Unassembled WGS sequence"/>
</dbReference>
<evidence type="ECO:0000313" key="2">
    <source>
        <dbReference type="Proteomes" id="UP000634136"/>
    </source>
</evidence>
<name>A0A834TCY5_9FABA</name>
<organism evidence="1 2">
    <name type="scientific">Senna tora</name>
    <dbReference type="NCBI Taxonomy" id="362788"/>
    <lineage>
        <taxon>Eukaryota</taxon>
        <taxon>Viridiplantae</taxon>
        <taxon>Streptophyta</taxon>
        <taxon>Embryophyta</taxon>
        <taxon>Tracheophyta</taxon>
        <taxon>Spermatophyta</taxon>
        <taxon>Magnoliopsida</taxon>
        <taxon>eudicotyledons</taxon>
        <taxon>Gunneridae</taxon>
        <taxon>Pentapetalae</taxon>
        <taxon>rosids</taxon>
        <taxon>fabids</taxon>
        <taxon>Fabales</taxon>
        <taxon>Fabaceae</taxon>
        <taxon>Caesalpinioideae</taxon>
        <taxon>Cassia clade</taxon>
        <taxon>Senna</taxon>
    </lineage>
</organism>
<comment type="caution">
    <text evidence="1">The sequence shown here is derived from an EMBL/GenBank/DDBJ whole genome shotgun (WGS) entry which is preliminary data.</text>
</comment>
<evidence type="ECO:0000313" key="1">
    <source>
        <dbReference type="EMBL" id="KAF7818866.1"/>
    </source>
</evidence>
<accession>A0A834TCY5</accession>
<protein>
    <submittedName>
        <fullName evidence="1">Uncharacterized protein</fullName>
    </submittedName>
</protein>
<proteinExistence type="predicted"/>
<dbReference type="AlphaFoldDB" id="A0A834TCY5"/>
<gene>
    <name evidence="1" type="ORF">G2W53_024321</name>
</gene>
<keyword evidence="2" id="KW-1185">Reference proteome</keyword>